<feature type="transmembrane region" description="Helical" evidence="1">
    <location>
        <begin position="263"/>
        <end position="286"/>
    </location>
</feature>
<protein>
    <submittedName>
        <fullName evidence="2">Uncharacterized protein</fullName>
    </submittedName>
</protein>
<feature type="transmembrane region" description="Helical" evidence="1">
    <location>
        <begin position="306"/>
        <end position="329"/>
    </location>
</feature>
<reference evidence="2 3" key="1">
    <citation type="submission" date="2020-04" db="EMBL/GenBank/DDBJ databases">
        <title>CFH 90308 Microbacterium sp.</title>
        <authorList>
            <person name="Nie G."/>
            <person name="Ming H."/>
            <person name="Xia T."/>
        </authorList>
    </citation>
    <scope>NUCLEOTIDE SEQUENCE [LARGE SCALE GENOMIC DNA]</scope>
    <source>
        <strain evidence="2 3">CFH 90308</strain>
    </source>
</reference>
<dbReference type="Proteomes" id="UP001429745">
    <property type="component" value="Unassembled WGS sequence"/>
</dbReference>
<organism evidence="2 3">
    <name type="scientific">Microbacterium salsuginis</name>
    <dbReference type="NCBI Taxonomy" id="2722803"/>
    <lineage>
        <taxon>Bacteria</taxon>
        <taxon>Bacillati</taxon>
        <taxon>Actinomycetota</taxon>
        <taxon>Actinomycetes</taxon>
        <taxon>Micrococcales</taxon>
        <taxon>Microbacteriaceae</taxon>
        <taxon>Microbacterium</taxon>
    </lineage>
</organism>
<proteinExistence type="predicted"/>
<feature type="transmembrane region" description="Helical" evidence="1">
    <location>
        <begin position="147"/>
        <end position="172"/>
    </location>
</feature>
<sequence length="369" mass="37673">MTATTYTAPPPRTARGIRPLAWTGSVIATVVLAAALVWLVAPQAGPYDAGGTLLATWFGDVTAAFVAAGIQATAAAIALATGILLLSGRARDGLVAPVVVLIAVGVTAIVLLGFDGIVIAGYTLAFFVPIGVVALVPLLARRRPVLAVLLAAAIAGVAALGALGVFPVLSFYARYVEAVAADPARFASSLVLTAFVGVWTLWALSLITRRAARAGAFVQRHRVAFTVAGAAMAVPYVVARASWLTPWPLFGGSRDAFTANPDIQVVGLMLGAAMLTGAVLTLGLVLPWGERVPRWVPRVGGRPVPVALAAVPAATVAALFTAGGVQSLSLALTGAVPVGTALMLPFWAWGPLLGLATWGYVRHRAAASV</sequence>
<evidence type="ECO:0000313" key="3">
    <source>
        <dbReference type="Proteomes" id="UP001429745"/>
    </source>
</evidence>
<keyword evidence="1" id="KW-0812">Transmembrane</keyword>
<keyword evidence="1" id="KW-1133">Transmembrane helix</keyword>
<feature type="transmembrane region" description="Helical" evidence="1">
    <location>
        <begin position="119"/>
        <end position="140"/>
    </location>
</feature>
<feature type="transmembrane region" description="Helical" evidence="1">
    <location>
        <begin position="61"/>
        <end position="86"/>
    </location>
</feature>
<comment type="caution">
    <text evidence="2">The sequence shown here is derived from an EMBL/GenBank/DDBJ whole genome shotgun (WGS) entry which is preliminary data.</text>
</comment>
<evidence type="ECO:0000313" key="2">
    <source>
        <dbReference type="EMBL" id="NLP85326.1"/>
    </source>
</evidence>
<accession>A0ABX1KIX7</accession>
<dbReference type="EMBL" id="JABACI010000004">
    <property type="protein sequence ID" value="NLP85326.1"/>
    <property type="molecule type" value="Genomic_DNA"/>
</dbReference>
<feature type="transmembrane region" description="Helical" evidence="1">
    <location>
        <begin position="20"/>
        <end position="41"/>
    </location>
</feature>
<feature type="transmembrane region" description="Helical" evidence="1">
    <location>
        <begin position="184"/>
        <end position="202"/>
    </location>
</feature>
<feature type="transmembrane region" description="Helical" evidence="1">
    <location>
        <begin position="93"/>
        <end position="113"/>
    </location>
</feature>
<dbReference type="RefSeq" id="WP_168913740.1">
    <property type="nucleotide sequence ID" value="NZ_JABACI010000004.1"/>
</dbReference>
<feature type="transmembrane region" description="Helical" evidence="1">
    <location>
        <begin position="223"/>
        <end position="243"/>
    </location>
</feature>
<evidence type="ECO:0000256" key="1">
    <source>
        <dbReference type="SAM" id="Phobius"/>
    </source>
</evidence>
<keyword evidence="1" id="KW-0472">Membrane</keyword>
<name>A0ABX1KIX7_9MICO</name>
<keyword evidence="3" id="KW-1185">Reference proteome</keyword>
<feature type="transmembrane region" description="Helical" evidence="1">
    <location>
        <begin position="341"/>
        <end position="361"/>
    </location>
</feature>
<gene>
    <name evidence="2" type="ORF">HF576_15875</name>
</gene>